<name>A0A109K2H4_9BRAD</name>
<protein>
    <submittedName>
        <fullName evidence="1">Uncharacterized protein</fullName>
    </submittedName>
</protein>
<dbReference type="AlphaFoldDB" id="A0A109K2H4"/>
<proteinExistence type="predicted"/>
<dbReference type="EMBL" id="LNCU01000030">
    <property type="protein sequence ID" value="KWV59493.1"/>
    <property type="molecule type" value="Genomic_DNA"/>
</dbReference>
<keyword evidence="2" id="KW-1185">Reference proteome</keyword>
<reference evidence="1 2" key="1">
    <citation type="submission" date="2015-11" db="EMBL/GenBank/DDBJ databases">
        <title>Draft Genome Sequence of the Strain BR 10303 (Bradyrhizobium sp.) isolated from nodules of Centrolobium paraense.</title>
        <authorList>
            <person name="Zelli J.E."/>
            <person name="Simoes-Araujo J.L."/>
            <person name="Barauna A.C."/>
            <person name="Silva K."/>
        </authorList>
    </citation>
    <scope>NUCLEOTIDE SEQUENCE [LARGE SCALE GENOMIC DNA]</scope>
    <source>
        <strain evidence="1 2">BR 10303</strain>
    </source>
</reference>
<organism evidence="1 2">
    <name type="scientific">Bradyrhizobium macuxiense</name>
    <dbReference type="NCBI Taxonomy" id="1755647"/>
    <lineage>
        <taxon>Bacteria</taxon>
        <taxon>Pseudomonadati</taxon>
        <taxon>Pseudomonadota</taxon>
        <taxon>Alphaproteobacteria</taxon>
        <taxon>Hyphomicrobiales</taxon>
        <taxon>Nitrobacteraceae</taxon>
        <taxon>Bradyrhizobium</taxon>
    </lineage>
</organism>
<evidence type="ECO:0000313" key="2">
    <source>
        <dbReference type="Proteomes" id="UP000057737"/>
    </source>
</evidence>
<evidence type="ECO:0000313" key="1">
    <source>
        <dbReference type="EMBL" id="KWV59493.1"/>
    </source>
</evidence>
<gene>
    <name evidence="1" type="ORF">AS156_31150</name>
</gene>
<dbReference type="Proteomes" id="UP000057737">
    <property type="component" value="Unassembled WGS sequence"/>
</dbReference>
<accession>A0A109K2H4</accession>
<comment type="caution">
    <text evidence="1">The sequence shown here is derived from an EMBL/GenBank/DDBJ whole genome shotgun (WGS) entry which is preliminary data.</text>
</comment>
<sequence>MIGADYLVFGDTRDELAPVGLRRASLVFVVEQRMTIEVEQIMRLADERSPLLRRLRRVEDWAGRASSVSSKGRIMRELSKLRDSILKPARAAWP</sequence>